<keyword evidence="5" id="KW-0677">Repeat</keyword>
<keyword evidence="11" id="KW-0539">Nucleus</keyword>
<dbReference type="Pfam" id="PF13894">
    <property type="entry name" value="zf-C2H2_4"/>
    <property type="match status" value="1"/>
</dbReference>
<keyword evidence="4" id="KW-0479">Metal-binding</keyword>
<feature type="domain" description="C2H2-type" evidence="15">
    <location>
        <begin position="371"/>
        <end position="398"/>
    </location>
</feature>
<dbReference type="PROSITE" id="PS50157">
    <property type="entry name" value="ZINC_FINGER_C2H2_2"/>
    <property type="match status" value="4"/>
</dbReference>
<evidence type="ECO:0000256" key="1">
    <source>
        <dbReference type="ARBA" id="ARBA00003767"/>
    </source>
</evidence>
<evidence type="ECO:0000313" key="16">
    <source>
        <dbReference type="Ensembl" id="ENSCLMP00005027121.1"/>
    </source>
</evidence>
<evidence type="ECO:0000256" key="13">
    <source>
        <dbReference type="SAM" id="Coils"/>
    </source>
</evidence>
<feature type="domain" description="C2H2-type" evidence="15">
    <location>
        <begin position="315"/>
        <end position="342"/>
    </location>
</feature>
<dbReference type="PANTHER" id="PTHR23235">
    <property type="entry name" value="KRUEPPEL-LIKE TRANSCRIPTION FACTOR"/>
    <property type="match status" value="1"/>
</dbReference>
<comment type="similarity">
    <text evidence="3">Belongs to the krueppel C2H2-type zinc-finger protein family.</text>
</comment>
<dbReference type="Proteomes" id="UP000694565">
    <property type="component" value="Unplaced"/>
</dbReference>
<dbReference type="FunFam" id="3.30.160.60:FF:001289">
    <property type="entry name" value="Zinc finger protein 574"/>
    <property type="match status" value="1"/>
</dbReference>
<evidence type="ECO:0000256" key="10">
    <source>
        <dbReference type="ARBA" id="ARBA00023163"/>
    </source>
</evidence>
<dbReference type="GO" id="GO:0008270">
    <property type="term" value="F:zinc ion binding"/>
    <property type="evidence" value="ECO:0007669"/>
    <property type="project" value="UniProtKB-KW"/>
</dbReference>
<evidence type="ECO:0000256" key="3">
    <source>
        <dbReference type="ARBA" id="ARBA00006991"/>
    </source>
</evidence>
<dbReference type="SUPFAM" id="SSF57667">
    <property type="entry name" value="beta-beta-alpha zinc fingers"/>
    <property type="match status" value="3"/>
</dbReference>
<evidence type="ECO:0000256" key="6">
    <source>
        <dbReference type="ARBA" id="ARBA00022771"/>
    </source>
</evidence>
<keyword evidence="13" id="KW-0175">Coiled coil</keyword>
<accession>A0A8C2ZGN6</accession>
<evidence type="ECO:0000256" key="5">
    <source>
        <dbReference type="ARBA" id="ARBA00022737"/>
    </source>
</evidence>
<keyword evidence="10" id="KW-0804">Transcription</keyword>
<keyword evidence="17" id="KW-1185">Reference proteome</keyword>
<dbReference type="FunFam" id="3.30.160.60:FF:001498">
    <property type="entry name" value="Zinc finger protein 404"/>
    <property type="match status" value="1"/>
</dbReference>
<proteinExistence type="inferred from homology"/>
<dbReference type="InterPro" id="IPR036236">
    <property type="entry name" value="Znf_C2H2_sf"/>
</dbReference>
<reference evidence="16" key="1">
    <citation type="submission" date="2025-08" db="UniProtKB">
        <authorList>
            <consortium name="Ensembl"/>
        </authorList>
    </citation>
    <scope>IDENTIFICATION</scope>
</reference>
<evidence type="ECO:0000256" key="2">
    <source>
        <dbReference type="ARBA" id="ARBA00004123"/>
    </source>
</evidence>
<feature type="region of interest" description="Disordered" evidence="14">
    <location>
        <begin position="198"/>
        <end position="259"/>
    </location>
</feature>
<feature type="domain" description="C2H2-type" evidence="15">
    <location>
        <begin position="399"/>
        <end position="423"/>
    </location>
</feature>
<evidence type="ECO:0000256" key="11">
    <source>
        <dbReference type="ARBA" id="ARBA00023242"/>
    </source>
</evidence>
<dbReference type="GeneTree" id="ENSGT01150000286953"/>
<comment type="function">
    <text evidence="1">May be involved in transcriptional regulation.</text>
</comment>
<evidence type="ECO:0000256" key="4">
    <source>
        <dbReference type="ARBA" id="ARBA00022723"/>
    </source>
</evidence>
<keyword evidence="8" id="KW-0805">Transcription regulation</keyword>
<keyword evidence="9" id="KW-0238">DNA-binding</keyword>
<feature type="coiled-coil region" evidence="13">
    <location>
        <begin position="70"/>
        <end position="97"/>
    </location>
</feature>
<evidence type="ECO:0000256" key="14">
    <source>
        <dbReference type="SAM" id="MobiDB-lite"/>
    </source>
</evidence>
<reference evidence="16" key="2">
    <citation type="submission" date="2025-09" db="UniProtKB">
        <authorList>
            <consortium name="Ensembl"/>
        </authorList>
    </citation>
    <scope>IDENTIFICATION</scope>
</reference>
<organism evidence="16 17">
    <name type="scientific">Cyclopterus lumpus</name>
    <name type="common">Lumpsucker</name>
    <dbReference type="NCBI Taxonomy" id="8103"/>
    <lineage>
        <taxon>Eukaryota</taxon>
        <taxon>Metazoa</taxon>
        <taxon>Chordata</taxon>
        <taxon>Craniata</taxon>
        <taxon>Vertebrata</taxon>
        <taxon>Euteleostomi</taxon>
        <taxon>Actinopterygii</taxon>
        <taxon>Neopterygii</taxon>
        <taxon>Teleostei</taxon>
        <taxon>Neoteleostei</taxon>
        <taxon>Acanthomorphata</taxon>
        <taxon>Eupercaria</taxon>
        <taxon>Perciformes</taxon>
        <taxon>Cottioidei</taxon>
        <taxon>Cottales</taxon>
        <taxon>Cyclopteridae</taxon>
        <taxon>Cyclopterus</taxon>
    </lineage>
</organism>
<evidence type="ECO:0000259" key="15">
    <source>
        <dbReference type="PROSITE" id="PS50157"/>
    </source>
</evidence>
<evidence type="ECO:0000256" key="8">
    <source>
        <dbReference type="ARBA" id="ARBA00023015"/>
    </source>
</evidence>
<evidence type="ECO:0000256" key="9">
    <source>
        <dbReference type="ARBA" id="ARBA00023125"/>
    </source>
</evidence>
<keyword evidence="6 12" id="KW-0863">Zinc-finger</keyword>
<gene>
    <name evidence="16" type="primary">LOC117746052</name>
</gene>
<protein>
    <recommendedName>
        <fullName evidence="15">C2H2-type domain-containing protein</fullName>
    </recommendedName>
</protein>
<dbReference type="FunFam" id="3.30.160.60:FF:002274">
    <property type="entry name" value="Zinc finger protein 432"/>
    <property type="match status" value="1"/>
</dbReference>
<evidence type="ECO:0000256" key="12">
    <source>
        <dbReference type="PROSITE-ProRule" id="PRU00042"/>
    </source>
</evidence>
<dbReference type="Gene3D" id="3.30.160.60">
    <property type="entry name" value="Classic Zinc Finger"/>
    <property type="match status" value="4"/>
</dbReference>
<keyword evidence="7" id="KW-0862">Zinc</keyword>
<dbReference type="SMART" id="SM00355">
    <property type="entry name" value="ZnF_C2H2"/>
    <property type="match status" value="4"/>
</dbReference>
<comment type="subcellular location">
    <subcellularLocation>
        <location evidence="2">Nucleus</location>
    </subcellularLocation>
</comment>
<dbReference type="GO" id="GO:0000978">
    <property type="term" value="F:RNA polymerase II cis-regulatory region sequence-specific DNA binding"/>
    <property type="evidence" value="ECO:0007669"/>
    <property type="project" value="TreeGrafter"/>
</dbReference>
<dbReference type="FunFam" id="3.30.160.60:FF:001480">
    <property type="entry name" value="Si:cabz01071911.3"/>
    <property type="match status" value="1"/>
</dbReference>
<name>A0A8C2ZGN6_CYCLU</name>
<evidence type="ECO:0000313" key="17">
    <source>
        <dbReference type="Proteomes" id="UP000694565"/>
    </source>
</evidence>
<dbReference type="Ensembl" id="ENSCLMT00005028298.1">
    <property type="protein sequence ID" value="ENSCLMP00005027121.1"/>
    <property type="gene ID" value="ENSCLMG00005013222.1"/>
</dbReference>
<dbReference type="PROSITE" id="PS00028">
    <property type="entry name" value="ZINC_FINGER_C2H2_1"/>
    <property type="match status" value="4"/>
</dbReference>
<feature type="domain" description="C2H2-type" evidence="15">
    <location>
        <begin position="343"/>
        <end position="370"/>
    </location>
</feature>
<dbReference type="Pfam" id="PF00096">
    <property type="entry name" value="zf-C2H2"/>
    <property type="match status" value="3"/>
</dbReference>
<dbReference type="PANTHER" id="PTHR23235:SF120">
    <property type="entry name" value="KRUPPEL-LIKE FACTOR 15"/>
    <property type="match status" value="1"/>
</dbReference>
<dbReference type="GO" id="GO:0005634">
    <property type="term" value="C:nucleus"/>
    <property type="evidence" value="ECO:0007669"/>
    <property type="project" value="UniProtKB-SubCell"/>
</dbReference>
<dbReference type="InterPro" id="IPR013087">
    <property type="entry name" value="Znf_C2H2_type"/>
</dbReference>
<evidence type="ECO:0000256" key="7">
    <source>
        <dbReference type="ARBA" id="ARBA00022833"/>
    </source>
</evidence>
<dbReference type="GO" id="GO:0000981">
    <property type="term" value="F:DNA-binding transcription factor activity, RNA polymerase II-specific"/>
    <property type="evidence" value="ECO:0007669"/>
    <property type="project" value="TreeGrafter"/>
</dbReference>
<sequence>MSRGETLRLLVKQRVHAASGDTLGLIDRLIADYEEDVSALREQERPTPEMLRLLVKQRLHAASEQTLGLIDRFAADYEEEVSRLRETERRHKLLEAVFNPRVQLHRSDVQQLFVIKADVPPECLDLNQEELEPLHIKEDPEPLHIKEEPEPLHIKEDPEPLHIKEDLEDLWTRLEGEQLTVLEEADITKFSFTVVTVKSEDDKPQTSRLHQSQTEDYREAEPPAGRSATPIKTQTDGEDCGGSGPAINLNPHRHSHPNADADYDEMASEPSKTEVSCSDWKESLSDSGTKHKDNVWKETWAIQEHIRIHGQMRPFGCDVCGKRFLNRGHLNSHIRTHTGEKPFSCDVCGKRFPERMSLKRHARLHTGEKPFSCDVCGRGFGLKQHMQSHMILHTGEKPFSCDVCGKSFARSGTLKKHIRVHTG</sequence>
<dbReference type="AlphaFoldDB" id="A0A8C2ZGN6"/>